<dbReference type="InterPro" id="IPR010260">
    <property type="entry name" value="AlpA"/>
</dbReference>
<accession>A0A7W7Z8D4</accession>
<dbReference type="AlphaFoldDB" id="A0A7W7Z8D4"/>
<evidence type="ECO:0000313" key="1">
    <source>
        <dbReference type="EMBL" id="MBB5049377.1"/>
    </source>
</evidence>
<protein>
    <submittedName>
        <fullName evidence="1">Prophage regulatory protein</fullName>
    </submittedName>
</protein>
<organism evidence="1 2">
    <name type="scientific">Rhodopseudomonas rhenobacensis</name>
    <dbReference type="NCBI Taxonomy" id="87461"/>
    <lineage>
        <taxon>Bacteria</taxon>
        <taxon>Pseudomonadati</taxon>
        <taxon>Pseudomonadota</taxon>
        <taxon>Alphaproteobacteria</taxon>
        <taxon>Hyphomicrobiales</taxon>
        <taxon>Nitrobacteraceae</taxon>
        <taxon>Rhodopseudomonas</taxon>
    </lineage>
</organism>
<dbReference type="Gene3D" id="1.10.238.160">
    <property type="match status" value="1"/>
</dbReference>
<gene>
    <name evidence="1" type="ORF">HNR60_004154</name>
</gene>
<proteinExistence type="predicted"/>
<dbReference type="PANTHER" id="PTHR36154:SF1">
    <property type="entry name" value="DNA-BINDING TRANSCRIPTIONAL ACTIVATOR ALPA"/>
    <property type="match status" value="1"/>
</dbReference>
<sequence length="71" mass="8265">MPEPDRIIRLKTVLSRTGLSRSTIYRKITEGTFPAQIRISVNGAGWRESDINRWVADPVSWRPKHEFDEAR</sequence>
<keyword evidence="2" id="KW-1185">Reference proteome</keyword>
<comment type="caution">
    <text evidence="1">The sequence shown here is derived from an EMBL/GenBank/DDBJ whole genome shotgun (WGS) entry which is preliminary data.</text>
</comment>
<evidence type="ECO:0000313" key="2">
    <source>
        <dbReference type="Proteomes" id="UP000542353"/>
    </source>
</evidence>
<reference evidence="1 2" key="1">
    <citation type="submission" date="2020-08" db="EMBL/GenBank/DDBJ databases">
        <title>Genomic Encyclopedia of Type Strains, Phase IV (KMG-IV): sequencing the most valuable type-strain genomes for metagenomic binning, comparative biology and taxonomic classification.</title>
        <authorList>
            <person name="Goeker M."/>
        </authorList>
    </citation>
    <scope>NUCLEOTIDE SEQUENCE [LARGE SCALE GENOMIC DNA]</scope>
    <source>
        <strain evidence="1 2">DSM 12706</strain>
    </source>
</reference>
<dbReference type="RefSeq" id="WP_184261554.1">
    <property type="nucleotide sequence ID" value="NZ_JACHIH010000035.1"/>
</dbReference>
<dbReference type="Pfam" id="PF05930">
    <property type="entry name" value="Phage_AlpA"/>
    <property type="match status" value="1"/>
</dbReference>
<name>A0A7W7Z8D4_9BRAD</name>
<dbReference type="Proteomes" id="UP000542353">
    <property type="component" value="Unassembled WGS sequence"/>
</dbReference>
<dbReference type="EMBL" id="JACHIH010000035">
    <property type="protein sequence ID" value="MBB5049377.1"/>
    <property type="molecule type" value="Genomic_DNA"/>
</dbReference>
<dbReference type="PANTHER" id="PTHR36154">
    <property type="entry name" value="DNA-BINDING TRANSCRIPTIONAL ACTIVATOR ALPA"/>
    <property type="match status" value="1"/>
</dbReference>
<dbReference type="InterPro" id="IPR052931">
    <property type="entry name" value="Prophage_regulatory_activator"/>
</dbReference>